<evidence type="ECO:0000256" key="1">
    <source>
        <dbReference type="ARBA" id="ARBA00006484"/>
    </source>
</evidence>
<evidence type="ECO:0000313" key="5">
    <source>
        <dbReference type="Proteomes" id="UP000035058"/>
    </source>
</evidence>
<dbReference type="AlphaFoldDB" id="K6WPS2"/>
<protein>
    <submittedName>
        <fullName evidence="4">SDR-family protein</fullName>
    </submittedName>
</protein>
<dbReference type="InterPro" id="IPR036291">
    <property type="entry name" value="NAD(P)-bd_dom_sf"/>
</dbReference>
<organism evidence="4 5">
    <name type="scientific">Gordonia namibiensis NBRC 108229</name>
    <dbReference type="NCBI Taxonomy" id="1208314"/>
    <lineage>
        <taxon>Bacteria</taxon>
        <taxon>Bacillati</taxon>
        <taxon>Actinomycetota</taxon>
        <taxon>Actinomycetes</taxon>
        <taxon>Mycobacteriales</taxon>
        <taxon>Gordoniaceae</taxon>
        <taxon>Gordonia</taxon>
    </lineage>
</organism>
<dbReference type="Pfam" id="PF00106">
    <property type="entry name" value="adh_short"/>
    <property type="match status" value="1"/>
</dbReference>
<dbReference type="SUPFAM" id="SSF51735">
    <property type="entry name" value="NAD(P)-binding Rossmann-fold domains"/>
    <property type="match status" value="1"/>
</dbReference>
<accession>K6WPS2</accession>
<dbReference type="SMART" id="SM00822">
    <property type="entry name" value="PKS_KR"/>
    <property type="match status" value="1"/>
</dbReference>
<dbReference type="PANTHER" id="PTHR44196">
    <property type="entry name" value="DEHYDROGENASE/REDUCTASE SDR FAMILY MEMBER 7B"/>
    <property type="match status" value="1"/>
</dbReference>
<gene>
    <name evidence="4" type="ORF">GONAM_26_00060</name>
</gene>
<feature type="domain" description="Ketoreductase" evidence="3">
    <location>
        <begin position="19"/>
        <end position="201"/>
    </location>
</feature>
<dbReference type="PRINTS" id="PR00081">
    <property type="entry name" value="GDHRDH"/>
</dbReference>
<reference evidence="4 5" key="1">
    <citation type="submission" date="2012-08" db="EMBL/GenBank/DDBJ databases">
        <title>Whole genome shotgun sequence of Gordonia namibiensis NBRC 108229.</title>
        <authorList>
            <person name="Isaki-Nakamura S."/>
            <person name="Hosoyama A."/>
            <person name="Tsuchikane K."/>
            <person name="Katsumata H."/>
            <person name="Baba S."/>
            <person name="Yamazaki S."/>
            <person name="Fujita N."/>
        </authorList>
    </citation>
    <scope>NUCLEOTIDE SEQUENCE [LARGE SCALE GENOMIC DNA]</scope>
    <source>
        <strain evidence="4 5">NBRC 108229</strain>
    </source>
</reference>
<sequence length="278" mass="29425">MLDSSAYGYPTRMAHAQARLALITGASSGIGRELAELFVADGFDLIICAEDFTVDDVADRLRARGREVTSVRADLRTAEGVEALYAAVQSTGRPLAAAALNAGIGHGGAFVDTDLAEDLSIIDLNVRSTVHLAKLVLRDMVERDSGRLLITSSIASMMPGSFQATYNASKSFLQSFAEALQNELKESAVSVTSLMPGPTETNFFHRAEMDDTRMGRMSKDDPAEVARQGYEAMMSGEARSVAASAMTRIMAGASMITPDAVKAALHRVLAAPGSGSKS</sequence>
<dbReference type="InterPro" id="IPR002347">
    <property type="entry name" value="SDR_fam"/>
</dbReference>
<dbReference type="Proteomes" id="UP000035058">
    <property type="component" value="Unassembled WGS sequence"/>
</dbReference>
<evidence type="ECO:0000259" key="3">
    <source>
        <dbReference type="SMART" id="SM00822"/>
    </source>
</evidence>
<name>K6WPS2_9ACTN</name>
<dbReference type="InterPro" id="IPR020904">
    <property type="entry name" value="Sc_DH/Rdtase_CS"/>
</dbReference>
<dbReference type="InterPro" id="IPR057326">
    <property type="entry name" value="KR_dom"/>
</dbReference>
<comment type="similarity">
    <text evidence="1">Belongs to the short-chain dehydrogenases/reductases (SDR) family.</text>
</comment>
<keyword evidence="2" id="KW-0560">Oxidoreductase</keyword>
<proteinExistence type="inferred from homology"/>
<evidence type="ECO:0000313" key="4">
    <source>
        <dbReference type="EMBL" id="GAC01426.1"/>
    </source>
</evidence>
<dbReference type="GO" id="GO:0016020">
    <property type="term" value="C:membrane"/>
    <property type="evidence" value="ECO:0007669"/>
    <property type="project" value="TreeGrafter"/>
</dbReference>
<keyword evidence="5" id="KW-1185">Reference proteome</keyword>
<evidence type="ECO:0000256" key="2">
    <source>
        <dbReference type="ARBA" id="ARBA00023002"/>
    </source>
</evidence>
<dbReference type="GO" id="GO:0016491">
    <property type="term" value="F:oxidoreductase activity"/>
    <property type="evidence" value="ECO:0007669"/>
    <property type="project" value="UniProtKB-KW"/>
</dbReference>
<dbReference type="PANTHER" id="PTHR44196:SF2">
    <property type="entry name" value="SHORT-CHAIN DEHYDROGENASE-RELATED"/>
    <property type="match status" value="1"/>
</dbReference>
<dbReference type="Gene3D" id="3.40.50.720">
    <property type="entry name" value="NAD(P)-binding Rossmann-like Domain"/>
    <property type="match status" value="1"/>
</dbReference>
<comment type="caution">
    <text evidence="4">The sequence shown here is derived from an EMBL/GenBank/DDBJ whole genome shotgun (WGS) entry which is preliminary data.</text>
</comment>
<dbReference type="CDD" id="cd05233">
    <property type="entry name" value="SDR_c"/>
    <property type="match status" value="1"/>
</dbReference>
<dbReference type="EMBL" id="BAHE01000026">
    <property type="protein sequence ID" value="GAC01426.1"/>
    <property type="molecule type" value="Genomic_DNA"/>
</dbReference>
<dbReference type="PROSITE" id="PS00061">
    <property type="entry name" value="ADH_SHORT"/>
    <property type="match status" value="1"/>
</dbReference>